<dbReference type="AlphaFoldDB" id="A0AAT9PDD6"/>
<keyword evidence="4" id="KW-1185">Reference proteome</keyword>
<dbReference type="Proteomes" id="UP000829560">
    <property type="component" value="Chromosome"/>
</dbReference>
<evidence type="ECO:0000259" key="2">
    <source>
        <dbReference type="Pfam" id="PF24729"/>
    </source>
</evidence>
<dbReference type="KEGG" id="prae:MN210_11035"/>
<name>A0AAT9PDD6_9GAMM</name>
<evidence type="ECO:0000313" key="3">
    <source>
        <dbReference type="EMBL" id="UNK04735.1"/>
    </source>
</evidence>
<dbReference type="Pfam" id="PF24729">
    <property type="entry name" value="Acb2_Tad1_hairpin"/>
    <property type="match status" value="1"/>
</dbReference>
<dbReference type="RefSeq" id="WP_241878282.1">
    <property type="nucleotide sequence ID" value="NZ_CP093310.2"/>
</dbReference>
<sequence length="77" mass="8832">MDNQHKKIKGYRDLTATEIAEMNQAKALAQQVGDFINNLEAQDIEHMIDKRWLNIARTDLQKGFMSLVRSIAKPDGF</sequence>
<dbReference type="InterPro" id="IPR056098">
    <property type="entry name" value="Acb2/Tad1_hairpin"/>
</dbReference>
<dbReference type="EMBL" id="CP093310">
    <property type="protein sequence ID" value="UNK04735.1"/>
    <property type="molecule type" value="Genomic_DNA"/>
</dbReference>
<gene>
    <name evidence="3" type="ORF">MN210_11035</name>
</gene>
<proteinExistence type="predicted"/>
<evidence type="ECO:0000313" key="4">
    <source>
        <dbReference type="Proteomes" id="UP000829560"/>
    </source>
</evidence>
<feature type="domain" description="Acb2/Tad1 hairpin" evidence="2">
    <location>
        <begin position="7"/>
        <end position="72"/>
    </location>
</feature>
<reference evidence="3" key="1">
    <citation type="submission" date="2024-03" db="EMBL/GenBank/DDBJ databases">
        <title>Psychrobacter raelis sp. nov. isolated from a dog with peritonitis.</title>
        <authorList>
            <person name="Schiavone A."/>
            <person name="Manzulli V."/>
            <person name="Camarda A."/>
            <person name="Cafiero M.A."/>
            <person name="Vasco I."/>
            <person name="Marino L."/>
            <person name="Pennuzzi G."/>
            <person name="Serrecchia L."/>
            <person name="Galante D."/>
            <person name="Pugliese N."/>
        </authorList>
    </citation>
    <scope>NUCLEOTIDE SEQUENCE</scope>
    <source>
        <strain evidence="3">PraFG1</strain>
    </source>
</reference>
<protein>
    <recommendedName>
        <fullName evidence="2">Acb2/Tad1 hairpin domain-containing protein</fullName>
    </recommendedName>
</protein>
<evidence type="ECO:0000256" key="1">
    <source>
        <dbReference type="ARBA" id="ARBA00022741"/>
    </source>
</evidence>
<organism evidence="3 4">
    <name type="scientific">Psychrobacter raelei</name>
    <dbReference type="NCBI Taxonomy" id="2565531"/>
    <lineage>
        <taxon>Bacteria</taxon>
        <taxon>Pseudomonadati</taxon>
        <taxon>Pseudomonadota</taxon>
        <taxon>Gammaproteobacteria</taxon>
        <taxon>Moraxellales</taxon>
        <taxon>Moraxellaceae</taxon>
        <taxon>Psychrobacter</taxon>
    </lineage>
</organism>
<dbReference type="GO" id="GO:0000166">
    <property type="term" value="F:nucleotide binding"/>
    <property type="evidence" value="ECO:0007669"/>
    <property type="project" value="UniProtKB-KW"/>
</dbReference>
<accession>A0AAT9PDD6</accession>
<keyword evidence="1" id="KW-0547">Nucleotide-binding</keyword>